<reference evidence="9 10" key="1">
    <citation type="journal article" date="2009" name="Nature">
        <title>The Sorghum bicolor genome and the diversification of grasses.</title>
        <authorList>
            <person name="Paterson A.H."/>
            <person name="Bowers J.E."/>
            <person name="Bruggmann R."/>
            <person name="Dubchak I."/>
            <person name="Grimwood J."/>
            <person name="Gundlach H."/>
            <person name="Haberer G."/>
            <person name="Hellsten U."/>
            <person name="Mitros T."/>
            <person name="Poliakov A."/>
            <person name="Schmutz J."/>
            <person name="Spannagl M."/>
            <person name="Tang H."/>
            <person name="Wang X."/>
            <person name="Wicker T."/>
            <person name="Bharti A.K."/>
            <person name="Chapman J."/>
            <person name="Feltus F.A."/>
            <person name="Gowik U."/>
            <person name="Grigoriev I.V."/>
            <person name="Lyons E."/>
            <person name="Maher C.A."/>
            <person name="Martis M."/>
            <person name="Narechania A."/>
            <person name="Otillar R.P."/>
            <person name="Penning B.W."/>
            <person name="Salamov A.A."/>
            <person name="Wang Y."/>
            <person name="Zhang L."/>
            <person name="Carpita N.C."/>
            <person name="Freeling M."/>
            <person name="Gingle A.R."/>
            <person name="Hash C.T."/>
            <person name="Keller B."/>
            <person name="Klein P."/>
            <person name="Kresovich S."/>
            <person name="McCann M.C."/>
            <person name="Ming R."/>
            <person name="Peterson D.G."/>
            <person name="Mehboob-ur-Rahman"/>
            <person name="Ware D."/>
            <person name="Westhoff P."/>
            <person name="Mayer K.F."/>
            <person name="Messing J."/>
            <person name="Rokhsar D.S."/>
        </authorList>
    </citation>
    <scope>NUCLEOTIDE SEQUENCE [LARGE SCALE GENOMIC DNA]</scope>
    <source>
        <strain evidence="10">cv. BTx623</strain>
    </source>
</reference>
<accession>A0A1W0W789</accession>
<keyword evidence="6" id="KW-0694">RNA-binding</keyword>
<dbReference type="EMBL" id="CM000761">
    <property type="protein sequence ID" value="OQU90201.1"/>
    <property type="molecule type" value="Genomic_DNA"/>
</dbReference>
<evidence type="ECO:0000313" key="9">
    <source>
        <dbReference type="EMBL" id="OQU90201.1"/>
    </source>
</evidence>
<dbReference type="Gene3D" id="3.40.1280.10">
    <property type="match status" value="1"/>
</dbReference>
<feature type="region of interest" description="Disordered" evidence="7">
    <location>
        <begin position="1"/>
        <end position="22"/>
    </location>
</feature>
<evidence type="ECO:0000256" key="6">
    <source>
        <dbReference type="ARBA" id="ARBA00022884"/>
    </source>
</evidence>
<feature type="compositionally biased region" description="Low complexity" evidence="7">
    <location>
        <begin position="172"/>
        <end position="183"/>
    </location>
</feature>
<proteinExistence type="inferred from homology"/>
<feature type="domain" description="tRNA/rRNA methyltransferase SpoU type" evidence="8">
    <location>
        <begin position="286"/>
        <end position="427"/>
    </location>
</feature>
<evidence type="ECO:0000313" key="10">
    <source>
        <dbReference type="Proteomes" id="UP000000768"/>
    </source>
</evidence>
<feature type="compositionally biased region" description="Basic residues" evidence="7">
    <location>
        <begin position="11"/>
        <end position="20"/>
    </location>
</feature>
<dbReference type="GO" id="GO:0008173">
    <property type="term" value="F:RNA methyltransferase activity"/>
    <property type="evidence" value="ECO:0007669"/>
    <property type="project" value="InterPro"/>
</dbReference>
<feature type="region of interest" description="Disordered" evidence="7">
    <location>
        <begin position="94"/>
        <end position="117"/>
    </location>
</feature>
<dbReference type="PANTHER" id="PTHR43453">
    <property type="entry name" value="RRNA METHYLASE-LIKE"/>
    <property type="match status" value="1"/>
</dbReference>
<gene>
    <name evidence="9" type="ORF">SORBI_3002G363500</name>
</gene>
<dbReference type="Proteomes" id="UP000000768">
    <property type="component" value="Chromosome 2"/>
</dbReference>
<dbReference type="GO" id="GO:0002938">
    <property type="term" value="P:tRNA guanine ribose methylation"/>
    <property type="evidence" value="ECO:0000318"/>
    <property type="project" value="GO_Central"/>
</dbReference>
<keyword evidence="1" id="KW-0820">tRNA-binding</keyword>
<evidence type="ECO:0000256" key="7">
    <source>
        <dbReference type="SAM" id="MobiDB-lite"/>
    </source>
</evidence>
<name>A0A1W0W789_SORBI</name>
<dbReference type="HAMAP" id="MF_02060">
    <property type="entry name" value="tRNA_methyltr_TrmH"/>
    <property type="match status" value="1"/>
</dbReference>
<dbReference type="Gramene" id="OQU90201">
    <property type="protein sequence ID" value="OQU90201"/>
    <property type="gene ID" value="SORBI_3002G363500"/>
</dbReference>
<keyword evidence="3" id="KW-0808">Transferase</keyword>
<evidence type="ECO:0000256" key="4">
    <source>
        <dbReference type="ARBA" id="ARBA00022691"/>
    </source>
</evidence>
<dbReference type="InterPro" id="IPR001537">
    <property type="entry name" value="SpoU_MeTrfase"/>
</dbReference>
<dbReference type="SUPFAM" id="SSF75217">
    <property type="entry name" value="alpha/beta knot"/>
    <property type="match status" value="1"/>
</dbReference>
<organism evidence="9 10">
    <name type="scientific">Sorghum bicolor</name>
    <name type="common">Sorghum</name>
    <name type="synonym">Sorghum vulgare</name>
    <dbReference type="NCBI Taxonomy" id="4558"/>
    <lineage>
        <taxon>Eukaryota</taxon>
        <taxon>Viridiplantae</taxon>
        <taxon>Streptophyta</taxon>
        <taxon>Embryophyta</taxon>
        <taxon>Tracheophyta</taxon>
        <taxon>Spermatophyta</taxon>
        <taxon>Magnoliopsida</taxon>
        <taxon>Liliopsida</taxon>
        <taxon>Poales</taxon>
        <taxon>Poaceae</taxon>
        <taxon>PACMAD clade</taxon>
        <taxon>Panicoideae</taxon>
        <taxon>Andropogonodae</taxon>
        <taxon>Andropogoneae</taxon>
        <taxon>Sorghinae</taxon>
        <taxon>Sorghum</taxon>
    </lineage>
</organism>
<evidence type="ECO:0000256" key="3">
    <source>
        <dbReference type="ARBA" id="ARBA00022679"/>
    </source>
</evidence>
<dbReference type="CDD" id="cd18092">
    <property type="entry name" value="SpoU-like_TrmH"/>
    <property type="match status" value="1"/>
</dbReference>
<evidence type="ECO:0000259" key="8">
    <source>
        <dbReference type="Pfam" id="PF00588"/>
    </source>
</evidence>
<dbReference type="InterPro" id="IPR033671">
    <property type="entry name" value="TrmH"/>
</dbReference>
<dbReference type="eggNOG" id="KOG0838">
    <property type="taxonomic scope" value="Eukaryota"/>
</dbReference>
<dbReference type="InterPro" id="IPR029028">
    <property type="entry name" value="Alpha/beta_knot_MTases"/>
</dbReference>
<keyword evidence="4" id="KW-0949">S-adenosyl-L-methionine</keyword>
<dbReference type="AlphaFoldDB" id="A0A1W0W789"/>
<evidence type="ECO:0000256" key="2">
    <source>
        <dbReference type="ARBA" id="ARBA00022603"/>
    </source>
</evidence>
<evidence type="ECO:0000256" key="5">
    <source>
        <dbReference type="ARBA" id="ARBA00022694"/>
    </source>
</evidence>
<keyword evidence="5" id="KW-0819">tRNA processing</keyword>
<reference evidence="10" key="2">
    <citation type="journal article" date="2018" name="Plant J.">
        <title>The Sorghum bicolor reference genome: improved assembly, gene annotations, a transcriptome atlas, and signatures of genome organization.</title>
        <authorList>
            <person name="McCormick R.F."/>
            <person name="Truong S.K."/>
            <person name="Sreedasyam A."/>
            <person name="Jenkins J."/>
            <person name="Shu S."/>
            <person name="Sims D."/>
            <person name="Kennedy M."/>
            <person name="Amirebrahimi M."/>
            <person name="Weers B.D."/>
            <person name="McKinley B."/>
            <person name="Mattison A."/>
            <person name="Morishige D.T."/>
            <person name="Grimwood J."/>
            <person name="Schmutz J."/>
            <person name="Mullet J.E."/>
        </authorList>
    </citation>
    <scope>NUCLEOTIDE SEQUENCE [LARGE SCALE GENOMIC DNA]</scope>
    <source>
        <strain evidence="10">cv. BTx623</strain>
    </source>
</reference>
<dbReference type="Pfam" id="PF00588">
    <property type="entry name" value="SpoU_methylase"/>
    <property type="match status" value="1"/>
</dbReference>
<dbReference type="FunFam" id="3.40.1280.10:FF:000016">
    <property type="entry name" value="rRNA methylase-like protein"/>
    <property type="match status" value="1"/>
</dbReference>
<dbReference type="GO" id="GO:0000049">
    <property type="term" value="F:tRNA binding"/>
    <property type="evidence" value="ECO:0007669"/>
    <property type="project" value="UniProtKB-KW"/>
</dbReference>
<keyword evidence="10" id="KW-1185">Reference proteome</keyword>
<dbReference type="FunCoup" id="A0A1W0W789">
    <property type="interactions" value="483"/>
</dbReference>
<dbReference type="InParanoid" id="A0A1W0W789"/>
<feature type="compositionally biased region" description="Polar residues" evidence="7">
    <location>
        <begin position="95"/>
        <end position="105"/>
    </location>
</feature>
<dbReference type="ExpressionAtlas" id="A0A1W0W789">
    <property type="expression patterns" value="baseline and differential"/>
</dbReference>
<feature type="region of interest" description="Disordered" evidence="7">
    <location>
        <begin position="172"/>
        <end position="191"/>
    </location>
</feature>
<keyword evidence="2" id="KW-0489">Methyltransferase</keyword>
<dbReference type="InterPro" id="IPR029026">
    <property type="entry name" value="tRNA_m1G_MTases_N"/>
</dbReference>
<evidence type="ECO:0000256" key="1">
    <source>
        <dbReference type="ARBA" id="ARBA00022555"/>
    </source>
</evidence>
<dbReference type="STRING" id="4558.A0A1W0W789"/>
<protein>
    <recommendedName>
        <fullName evidence="8">tRNA/rRNA methyltransferase SpoU type domain-containing protein</fullName>
    </recommendedName>
</protein>
<dbReference type="PANTHER" id="PTHR43453:SF1">
    <property type="entry name" value="TRNA_RRNA METHYLTRANSFERASE SPOU TYPE DOMAIN-CONTAINING PROTEIN"/>
    <property type="match status" value="1"/>
</dbReference>
<sequence length="482" mass="52494">MGIAGGAWRTRERRRGRQRRGGATAHWPWAIEVYRETGASYVTCTRELDSRCVACQKLWHSAVCCVGRFCTTNPVLVAGPAAERPPETGLLAKQAQDSHSGSCFQRRSVRAQTPKAPRCPSLANDLAAMATRALSVSSLASTAFASLPRPGRPSSPSPPLLRLVAPRPRASSLSTSAAAAAAAPDDEDGVDTVEQLLHPRPPAAGSRVRIDRLMKLQRRADGDPVPGAAGPGGRRRWFPYLDAFRPAAAGAAELSSGEVIEVLEPHILEARRDRIRRAVGNRSYAVCLVVEGLSDFGNVSAAFRSADALGVQSVHVISCDSSKRYRDNRHVSMGAEKWLDIEIWNSPAECFSALKKRGYRIATTYLGTDSVCVYDMDWSQPTAIVVGNELRGISDDALELSDLHCSVPMKGMVDSFNVSVAAGILMHHAVCDRVSRLGHHGDLLPEENRILLAEFYLRHRESTATIVHEYAKRKAENFMARL</sequence>